<protein>
    <recommendedName>
        <fullName evidence="4">DUF4386 domain-containing protein</fullName>
    </recommendedName>
</protein>
<dbReference type="AlphaFoldDB" id="A0A3B0MS34"/>
<dbReference type="RefSeq" id="WP_121095507.1">
    <property type="nucleotide sequence ID" value="NZ_UIHC01000020.1"/>
</dbReference>
<dbReference type="PROSITE" id="PS51257">
    <property type="entry name" value="PROKAR_LIPOPROTEIN"/>
    <property type="match status" value="1"/>
</dbReference>
<feature type="transmembrane region" description="Helical" evidence="1">
    <location>
        <begin position="12"/>
        <end position="32"/>
    </location>
</feature>
<dbReference type="OrthoDB" id="5421633at2"/>
<keyword evidence="3" id="KW-1185">Reference proteome</keyword>
<name>A0A3B0MS34_9RHOB</name>
<feature type="transmembrane region" description="Helical" evidence="1">
    <location>
        <begin position="145"/>
        <end position="163"/>
    </location>
</feature>
<reference evidence="3" key="1">
    <citation type="submission" date="2018-08" db="EMBL/GenBank/DDBJ databases">
        <authorList>
            <person name="Rodrigo-Torres L."/>
            <person name="Arahal R. D."/>
            <person name="Lucena T."/>
        </authorList>
    </citation>
    <scope>NUCLEOTIDE SEQUENCE [LARGE SCALE GENOMIC DNA]</scope>
    <source>
        <strain evidence="3">CECT 7235</strain>
    </source>
</reference>
<dbReference type="EMBL" id="UIHC01000020">
    <property type="protein sequence ID" value="SUZ32429.1"/>
    <property type="molecule type" value="Genomic_DNA"/>
</dbReference>
<sequence>MTYSTRSPATLRLAGLLYLVIIACGISAEIMLRGPLVEFGDPTATASAIRNAVGTFRMAIAADIVMAAADAALAILLYVIFRPVAPILALAAMVLRLIQSVMIAMNLMHMQSALLLITGAPGLATPEANAMALHALNLHAHGYDLGLIFFAINSLLTGILIWVSGLFPRIIGAGIAAAGIVYLVGSSLRFFAPVLFDAFTPAYGVTVLAEGAFCLVLLSGWTRHRRIQGA</sequence>
<feature type="transmembrane region" description="Helical" evidence="1">
    <location>
        <begin position="198"/>
        <end position="218"/>
    </location>
</feature>
<keyword evidence="1" id="KW-0472">Membrane</keyword>
<evidence type="ECO:0000256" key="1">
    <source>
        <dbReference type="SAM" id="Phobius"/>
    </source>
</evidence>
<gene>
    <name evidence="2" type="ORF">ROE7235_02187</name>
</gene>
<feature type="transmembrane region" description="Helical" evidence="1">
    <location>
        <begin position="87"/>
        <end position="107"/>
    </location>
</feature>
<evidence type="ECO:0000313" key="2">
    <source>
        <dbReference type="EMBL" id="SUZ32429.1"/>
    </source>
</evidence>
<organism evidence="2 3">
    <name type="scientific">Roseinatronobacter ekhonensis</name>
    <dbReference type="NCBI Taxonomy" id="254356"/>
    <lineage>
        <taxon>Bacteria</taxon>
        <taxon>Pseudomonadati</taxon>
        <taxon>Pseudomonadota</taxon>
        <taxon>Alphaproteobacteria</taxon>
        <taxon>Rhodobacterales</taxon>
        <taxon>Paracoccaceae</taxon>
        <taxon>Roseinatronobacter</taxon>
    </lineage>
</organism>
<feature type="transmembrane region" description="Helical" evidence="1">
    <location>
        <begin position="170"/>
        <end position="192"/>
    </location>
</feature>
<feature type="transmembrane region" description="Helical" evidence="1">
    <location>
        <begin position="60"/>
        <end position="81"/>
    </location>
</feature>
<dbReference type="InterPro" id="IPR025495">
    <property type="entry name" value="DUF4386"/>
</dbReference>
<dbReference type="Proteomes" id="UP000272908">
    <property type="component" value="Unassembled WGS sequence"/>
</dbReference>
<keyword evidence="1" id="KW-1133">Transmembrane helix</keyword>
<accession>A0A3B0MS34</accession>
<evidence type="ECO:0000313" key="3">
    <source>
        <dbReference type="Proteomes" id="UP000272908"/>
    </source>
</evidence>
<proteinExistence type="predicted"/>
<dbReference type="Pfam" id="PF14329">
    <property type="entry name" value="DUF4386"/>
    <property type="match status" value="1"/>
</dbReference>
<keyword evidence="1" id="KW-0812">Transmembrane</keyword>
<evidence type="ECO:0008006" key="4">
    <source>
        <dbReference type="Google" id="ProtNLM"/>
    </source>
</evidence>